<proteinExistence type="predicted"/>
<organism evidence="3 4">
    <name type="scientific">Puniceispirillum marinum (strain IMCC1322)</name>
    <dbReference type="NCBI Taxonomy" id="488538"/>
    <lineage>
        <taxon>Bacteria</taxon>
        <taxon>Pseudomonadati</taxon>
        <taxon>Pseudomonadota</taxon>
        <taxon>Alphaproteobacteria</taxon>
        <taxon>Candidatus Puniceispirillales</taxon>
        <taxon>Candidatus Puniceispirillaceae</taxon>
        <taxon>Candidatus Puniceispirillum</taxon>
    </lineage>
</organism>
<dbReference type="eggNOG" id="COG0697">
    <property type="taxonomic scope" value="Bacteria"/>
</dbReference>
<feature type="transmembrane region" description="Helical" evidence="1">
    <location>
        <begin position="107"/>
        <end position="125"/>
    </location>
</feature>
<feature type="transmembrane region" description="Helical" evidence="1">
    <location>
        <begin position="264"/>
        <end position="283"/>
    </location>
</feature>
<protein>
    <recommendedName>
        <fullName evidence="2">EamA domain-containing protein</fullName>
    </recommendedName>
</protein>
<dbReference type="KEGG" id="apb:SAR116_0192"/>
<keyword evidence="1" id="KW-0472">Membrane</keyword>
<dbReference type="EMBL" id="CP001751">
    <property type="protein sequence ID" value="ADE38435.1"/>
    <property type="molecule type" value="Genomic_DNA"/>
</dbReference>
<keyword evidence="1" id="KW-1133">Transmembrane helix</keyword>
<dbReference type="Proteomes" id="UP000007460">
    <property type="component" value="Chromosome"/>
</dbReference>
<dbReference type="SUPFAM" id="SSF103481">
    <property type="entry name" value="Multidrug resistance efflux transporter EmrE"/>
    <property type="match status" value="2"/>
</dbReference>
<feature type="domain" description="EamA" evidence="2">
    <location>
        <begin position="17"/>
        <end position="148"/>
    </location>
</feature>
<dbReference type="PANTHER" id="PTHR22911:SF103">
    <property type="entry name" value="BLR2811 PROTEIN"/>
    <property type="match status" value="1"/>
</dbReference>
<evidence type="ECO:0000313" key="3">
    <source>
        <dbReference type="EMBL" id="ADE38435.1"/>
    </source>
</evidence>
<keyword evidence="4" id="KW-1185">Reference proteome</keyword>
<dbReference type="RefSeq" id="WP_013045065.1">
    <property type="nucleotide sequence ID" value="NC_014010.1"/>
</dbReference>
<feature type="transmembrane region" description="Helical" evidence="1">
    <location>
        <begin position="80"/>
        <end position="101"/>
    </location>
</feature>
<dbReference type="InterPro" id="IPR037185">
    <property type="entry name" value="EmrE-like"/>
</dbReference>
<dbReference type="InterPro" id="IPR000620">
    <property type="entry name" value="EamA_dom"/>
</dbReference>
<evidence type="ECO:0000313" key="4">
    <source>
        <dbReference type="Proteomes" id="UP000007460"/>
    </source>
</evidence>
<name>D5BPF3_PUNMI</name>
<feature type="transmembrane region" description="Helical" evidence="1">
    <location>
        <begin position="157"/>
        <end position="176"/>
    </location>
</feature>
<gene>
    <name evidence="3" type="ordered locus">SAR116_0192</name>
</gene>
<dbReference type="AlphaFoldDB" id="D5BPF3"/>
<dbReference type="STRING" id="488538.SAR116_0192"/>
<evidence type="ECO:0000256" key="1">
    <source>
        <dbReference type="SAM" id="Phobius"/>
    </source>
</evidence>
<feature type="transmembrane region" description="Helical" evidence="1">
    <location>
        <begin position="289"/>
        <end position="307"/>
    </location>
</feature>
<dbReference type="Pfam" id="PF00892">
    <property type="entry name" value="EamA"/>
    <property type="match status" value="1"/>
</dbReference>
<feature type="transmembrane region" description="Helical" evidence="1">
    <location>
        <begin position="230"/>
        <end position="252"/>
    </location>
</feature>
<keyword evidence="1" id="KW-0812">Transmembrane</keyword>
<dbReference type="GO" id="GO:0016020">
    <property type="term" value="C:membrane"/>
    <property type="evidence" value="ECO:0007669"/>
    <property type="project" value="InterPro"/>
</dbReference>
<accession>D5BPF3</accession>
<dbReference type="HOGENOM" id="CLU_032828_2_3_5"/>
<feature type="transmembrane region" description="Helical" evidence="1">
    <location>
        <begin position="50"/>
        <end position="73"/>
    </location>
</feature>
<feature type="transmembrane region" description="Helical" evidence="1">
    <location>
        <begin position="188"/>
        <end position="210"/>
    </location>
</feature>
<feature type="transmembrane region" description="Helical" evidence="1">
    <location>
        <begin position="12"/>
        <end position="30"/>
    </location>
</feature>
<dbReference type="PANTHER" id="PTHR22911">
    <property type="entry name" value="ACYL-MALONYL CONDENSING ENZYME-RELATED"/>
    <property type="match status" value="1"/>
</dbReference>
<reference evidence="3 4" key="1">
    <citation type="journal article" date="2010" name="J. Bacteriol.">
        <title>Complete genome sequence of "Candidatus Puniceispirillum marinum" IMCC1322, a representative of the SAR116 clade in the Alphaproteobacteria.</title>
        <authorList>
            <person name="Oh H.M."/>
            <person name="Kwon K.K."/>
            <person name="Kang I."/>
            <person name="Kang S.G."/>
            <person name="Lee J.H."/>
            <person name="Kim S.J."/>
            <person name="Cho J.C."/>
        </authorList>
    </citation>
    <scope>NUCLEOTIDE SEQUENCE [LARGE SCALE GENOMIC DNA]</scope>
    <source>
        <strain evidence="3 4">IMCC1322</strain>
    </source>
</reference>
<evidence type="ECO:0000259" key="2">
    <source>
        <dbReference type="Pfam" id="PF00892"/>
    </source>
</evidence>
<sequence length="321" mass="35112">MKIKLLERPTEDRPVTAMILVLSGVLILALQDSLVKYMASETSFWQFQTLRSMGNGFLLLCLCAIGSGFTLLIPLNPRMVFLRAAVMTMCMFCFFAGAPFLSVAQMAAGLYTYPLFVTLLAAPVLGERVGIWRIIALLLGVCGAMTILRPWTSDFTLVQLLPICAGLLYAINILILRRYCRGESPVTLTFAVAVMFIVSGAMGSLLLTVFAPEQALQDAMPFVAIGWPVLTLTVLVFAIISSVLNLSGNIFLNRAYQTAESSRLAPLDFSYLLFAIIWGKVLFGSWPSAFTVAGMCMIASAGILTAWREHVNAKSRKRKPA</sequence>
<feature type="transmembrane region" description="Helical" evidence="1">
    <location>
        <begin position="132"/>
        <end position="151"/>
    </location>
</feature>